<dbReference type="EMBL" id="NKXS01003795">
    <property type="protein sequence ID" value="PIN08488.1"/>
    <property type="molecule type" value="Genomic_DNA"/>
</dbReference>
<dbReference type="PANTHER" id="PTHR33625:SF2">
    <property type="entry name" value="POST-SET DOMAIN-CONTAINING PROTEIN"/>
    <property type="match status" value="1"/>
</dbReference>
<sequence length="235" mass="25766">MGGGLIYTGNSPSFAAATPRFSTAAVRSFNTPTSVAAIRSESKPGSQSIGDGVFGSVPSRAEVENAIVDLQRFMHGLSTSKPELDGLSQHELKLLQTTGFVKFRDAFSKMENEPALRDLIVSLSCDKAIWEAILSNKAVQDLQGSISAAKKEKLLSYGEESDITTILLKWIMAFTKSKILELIEKFVLLVNEIFQPAPKEKPTSELNDLLEDKVRSSFLLSVIILLIVVFTRIQE</sequence>
<organism evidence="1 2">
    <name type="scientific">Handroanthus impetiginosus</name>
    <dbReference type="NCBI Taxonomy" id="429701"/>
    <lineage>
        <taxon>Eukaryota</taxon>
        <taxon>Viridiplantae</taxon>
        <taxon>Streptophyta</taxon>
        <taxon>Embryophyta</taxon>
        <taxon>Tracheophyta</taxon>
        <taxon>Spermatophyta</taxon>
        <taxon>Magnoliopsida</taxon>
        <taxon>eudicotyledons</taxon>
        <taxon>Gunneridae</taxon>
        <taxon>Pentapetalae</taxon>
        <taxon>asterids</taxon>
        <taxon>lamiids</taxon>
        <taxon>Lamiales</taxon>
        <taxon>Bignoniaceae</taxon>
        <taxon>Crescentiina</taxon>
        <taxon>Tabebuia alliance</taxon>
        <taxon>Handroanthus</taxon>
    </lineage>
</organism>
<protein>
    <submittedName>
        <fullName evidence="1">Uncharacterized protein</fullName>
    </submittedName>
</protein>
<dbReference type="Proteomes" id="UP000231279">
    <property type="component" value="Unassembled WGS sequence"/>
</dbReference>
<evidence type="ECO:0000313" key="2">
    <source>
        <dbReference type="Proteomes" id="UP000231279"/>
    </source>
</evidence>
<comment type="caution">
    <text evidence="1">The sequence shown here is derived from an EMBL/GenBank/DDBJ whole genome shotgun (WGS) entry which is preliminary data.</text>
</comment>
<dbReference type="AlphaFoldDB" id="A0A2G9GTA7"/>
<name>A0A2G9GTA7_9LAMI</name>
<keyword evidence="2" id="KW-1185">Reference proteome</keyword>
<evidence type="ECO:0000313" key="1">
    <source>
        <dbReference type="EMBL" id="PIN08488.1"/>
    </source>
</evidence>
<reference evidence="2" key="1">
    <citation type="journal article" date="2018" name="Gigascience">
        <title>Genome assembly of the Pink Ipe (Handroanthus impetiginosus, Bignoniaceae), a highly valued, ecologically keystone Neotropical timber forest tree.</title>
        <authorList>
            <person name="Silva-Junior O.B."/>
            <person name="Grattapaglia D."/>
            <person name="Novaes E."/>
            <person name="Collevatti R.G."/>
        </authorList>
    </citation>
    <scope>NUCLEOTIDE SEQUENCE [LARGE SCALE GENOMIC DNA]</scope>
    <source>
        <strain evidence="2">cv. UFG-1</strain>
    </source>
</reference>
<dbReference type="OrthoDB" id="737041at2759"/>
<proteinExistence type="predicted"/>
<gene>
    <name evidence="1" type="ORF">CDL12_18936</name>
</gene>
<dbReference type="PANTHER" id="PTHR33625">
    <property type="entry name" value="OS08G0179900 PROTEIN"/>
    <property type="match status" value="1"/>
</dbReference>
<dbReference type="STRING" id="429701.A0A2G9GTA7"/>
<accession>A0A2G9GTA7</accession>